<dbReference type="PANTHER" id="PTHR42966:SF2">
    <property type="entry name" value="PSEUDAMINIC ACID SYNTHASE"/>
    <property type="match status" value="1"/>
</dbReference>
<dbReference type="InterPro" id="IPR057736">
    <property type="entry name" value="SAF_PseI/NeuA/NeuB"/>
</dbReference>
<dbReference type="AlphaFoldDB" id="A0A1L3NGS2"/>
<protein>
    <submittedName>
        <fullName evidence="2">Pseudaminic acid synthase</fullName>
        <ecNumber evidence="2">2.5.1.97</ecNumber>
    </submittedName>
</protein>
<dbReference type="NCBIfam" id="TIGR03586">
    <property type="entry name" value="PseI"/>
    <property type="match status" value="1"/>
</dbReference>
<dbReference type="Pfam" id="PF03102">
    <property type="entry name" value="NeuB"/>
    <property type="match status" value="1"/>
</dbReference>
<dbReference type="EMBL" id="CP013243">
    <property type="protein sequence ID" value="APH15312.1"/>
    <property type="molecule type" value="Genomic_DNA"/>
</dbReference>
<dbReference type="InterPro" id="IPR036732">
    <property type="entry name" value="AFP_Neu5c_C_sf"/>
</dbReference>
<dbReference type="InterPro" id="IPR006190">
    <property type="entry name" value="SAF_AFP_Neu5Ac"/>
</dbReference>
<dbReference type="SMART" id="SM00858">
    <property type="entry name" value="SAF"/>
    <property type="match status" value="1"/>
</dbReference>
<dbReference type="InterPro" id="IPR020030">
    <property type="entry name" value="Pseudaminic_synth_PseI"/>
</dbReference>
<dbReference type="Gene3D" id="3.20.20.70">
    <property type="entry name" value="Aldolase class I"/>
    <property type="match status" value="1"/>
</dbReference>
<sequence length="348" mass="39145">MIIDGRKIKAGEKTFIIAEMSGNHNHDFNRAVEIIKRAKWAGADAIKVQTYTPDTITIDCNNKYFQINQGTIWDGTTLYKVYKTAYTPWEWQKELKKIAEDEGLIFFSSPFDNSAVDFLEEIDVPAYKVASFEINDIPFIEYIASKGKPVIISTGIARMGDIQDAIDACKRVGNNDIALLKCTSAYPSPLEDINLKTIPNMKETFKTIVGLSDHTMGHTVALGGVALGAKIVEKHLTLRRADGGADSKFSMEPEEFKIMVDEIRNMEKALGKVTYDLTEKQVNSREHSRSLFIIKDVKEGEIFTSENVRSIRPGFGLETKYIKDILGKKANKNIKKGTPMNWKFISNK</sequence>
<dbReference type="PANTHER" id="PTHR42966">
    <property type="entry name" value="N-ACETYLNEURAMINATE SYNTHASE"/>
    <property type="match status" value="1"/>
</dbReference>
<dbReference type="InterPro" id="IPR013974">
    <property type="entry name" value="SAF"/>
</dbReference>
<evidence type="ECO:0000313" key="2">
    <source>
        <dbReference type="EMBL" id="APH15312.1"/>
    </source>
</evidence>
<evidence type="ECO:0000313" key="3">
    <source>
        <dbReference type="Proteomes" id="UP000182204"/>
    </source>
</evidence>
<dbReference type="SUPFAM" id="SSF51269">
    <property type="entry name" value="AFP III-like domain"/>
    <property type="match status" value="1"/>
</dbReference>
<dbReference type="RefSeq" id="WP_072587302.1">
    <property type="nucleotide sequence ID" value="NZ_CP013243.1"/>
</dbReference>
<dbReference type="STRING" id="413999.CBO2720"/>
<dbReference type="GO" id="GO:0047444">
    <property type="term" value="F:N-acylneuraminate-9-phosphate synthase activity"/>
    <property type="evidence" value="ECO:0007669"/>
    <property type="project" value="TreeGrafter"/>
</dbReference>
<dbReference type="InterPro" id="IPR013132">
    <property type="entry name" value="PseI/NeuA/B-like_N"/>
</dbReference>
<evidence type="ECO:0000259" key="1">
    <source>
        <dbReference type="PROSITE" id="PS50844"/>
    </source>
</evidence>
<reference evidence="2 3" key="1">
    <citation type="submission" date="2015-11" db="EMBL/GenBank/DDBJ databases">
        <authorList>
            <person name="Hill K.K."/>
            <person name="Shirey T.B."/>
            <person name="Raphael B."/>
            <person name="Daligault H.E."/>
            <person name="Davenport K.W."/>
            <person name="Bruce D.C."/>
            <person name="Foley B.T."/>
            <person name="Johnson S.L."/>
        </authorList>
    </citation>
    <scope>NUCLEOTIDE SEQUENCE [LARGE SCALE GENOMIC DNA]</scope>
    <source>
        <strain evidence="2 3">CDC_1632</strain>
    </source>
</reference>
<dbReference type="Gene3D" id="3.90.1210.10">
    <property type="entry name" value="Antifreeze-like/N-acetylneuraminic acid synthase C-terminal domain"/>
    <property type="match status" value="1"/>
</dbReference>
<dbReference type="InterPro" id="IPR013785">
    <property type="entry name" value="Aldolase_TIM"/>
</dbReference>
<dbReference type="Proteomes" id="UP000182204">
    <property type="component" value="Chromosome"/>
</dbReference>
<accession>A0A1L3NGS2</accession>
<proteinExistence type="predicted"/>
<dbReference type="EC" id="2.5.1.97" evidence="2"/>
<dbReference type="GO" id="GO:0016051">
    <property type="term" value="P:carbohydrate biosynthetic process"/>
    <property type="evidence" value="ECO:0007669"/>
    <property type="project" value="InterPro"/>
</dbReference>
<keyword evidence="2" id="KW-0808">Transferase</keyword>
<dbReference type="InterPro" id="IPR051690">
    <property type="entry name" value="PseI-like"/>
</dbReference>
<gene>
    <name evidence="2" type="primary">pseI</name>
    <name evidence="2" type="ORF">NPD5_3233</name>
</gene>
<organism evidence="2 3">
    <name type="scientific">Clostridium sporogenes</name>
    <dbReference type="NCBI Taxonomy" id="1509"/>
    <lineage>
        <taxon>Bacteria</taxon>
        <taxon>Bacillati</taxon>
        <taxon>Bacillota</taxon>
        <taxon>Clostridia</taxon>
        <taxon>Eubacteriales</taxon>
        <taxon>Clostridiaceae</taxon>
        <taxon>Clostridium</taxon>
    </lineage>
</organism>
<feature type="domain" description="AFP-like" evidence="1">
    <location>
        <begin position="290"/>
        <end position="348"/>
    </location>
</feature>
<dbReference type="CDD" id="cd11615">
    <property type="entry name" value="SAF_NeuB_like"/>
    <property type="match status" value="1"/>
</dbReference>
<dbReference type="SUPFAM" id="SSF51569">
    <property type="entry name" value="Aldolase"/>
    <property type="match status" value="1"/>
</dbReference>
<dbReference type="Pfam" id="PF08666">
    <property type="entry name" value="SAF"/>
    <property type="match status" value="1"/>
</dbReference>
<name>A0A1L3NGS2_CLOSG</name>
<dbReference type="PROSITE" id="PS50844">
    <property type="entry name" value="AFP_LIKE"/>
    <property type="match status" value="1"/>
</dbReference>